<feature type="signal peptide" evidence="1">
    <location>
        <begin position="1"/>
        <end position="27"/>
    </location>
</feature>
<dbReference type="PANTHER" id="PTHR22803">
    <property type="entry name" value="MANNOSE, PHOSPHOLIPASE, LECTIN RECEPTOR RELATED"/>
    <property type="match status" value="1"/>
</dbReference>
<dbReference type="AlphaFoldDB" id="A0A023EIY4"/>
<dbReference type="InterPro" id="IPR001304">
    <property type="entry name" value="C-type_lectin-like"/>
</dbReference>
<dbReference type="VEuPathDB" id="VectorBase:AALF006736"/>
<dbReference type="InterPro" id="IPR016186">
    <property type="entry name" value="C-type_lectin-like/link_sf"/>
</dbReference>
<protein>
    <submittedName>
        <fullName evidence="3">Putative collectin-10</fullName>
    </submittedName>
</protein>
<evidence type="ECO:0000256" key="1">
    <source>
        <dbReference type="SAM" id="SignalP"/>
    </source>
</evidence>
<evidence type="ECO:0000313" key="3">
    <source>
        <dbReference type="EMBL" id="JAC08629.1"/>
    </source>
</evidence>
<dbReference type="VEuPathDB" id="VectorBase:AALC636_013292"/>
<sequence>PTRCTVCQNKFTFTVVCLCFSSVFCYCKYMDTAHCCEKPTSFYIPNMELNWIGAVQYCNRIGMRLAVINSEAKNLAVLETIQTANEGGIELSNAWIGASDISREGTFVWLATGRPVNYTNWSENNPDNDEGTENCVEIANQRYTQWKWRWNDNKCDAIQNFVCEFNLRDLSDMKQES</sequence>
<dbReference type="Gene3D" id="3.10.100.10">
    <property type="entry name" value="Mannose-Binding Protein A, subunit A"/>
    <property type="match status" value="1"/>
</dbReference>
<organism evidence="3">
    <name type="scientific">Aedes albopictus</name>
    <name type="common">Asian tiger mosquito</name>
    <name type="synonym">Stegomyia albopicta</name>
    <dbReference type="NCBI Taxonomy" id="7160"/>
    <lineage>
        <taxon>Eukaryota</taxon>
        <taxon>Metazoa</taxon>
        <taxon>Ecdysozoa</taxon>
        <taxon>Arthropoda</taxon>
        <taxon>Hexapoda</taxon>
        <taxon>Insecta</taxon>
        <taxon>Pterygota</taxon>
        <taxon>Neoptera</taxon>
        <taxon>Endopterygota</taxon>
        <taxon>Diptera</taxon>
        <taxon>Nematocera</taxon>
        <taxon>Culicoidea</taxon>
        <taxon>Culicidae</taxon>
        <taxon>Culicinae</taxon>
        <taxon>Aedini</taxon>
        <taxon>Aedes</taxon>
        <taxon>Stegomyia</taxon>
    </lineage>
</organism>
<evidence type="ECO:0000259" key="2">
    <source>
        <dbReference type="PROSITE" id="PS50041"/>
    </source>
</evidence>
<dbReference type="InterPro" id="IPR016187">
    <property type="entry name" value="CTDL_fold"/>
</dbReference>
<dbReference type="InterPro" id="IPR050111">
    <property type="entry name" value="C-type_lectin/snaclec_domain"/>
</dbReference>
<dbReference type="SUPFAM" id="SSF56436">
    <property type="entry name" value="C-type lectin-like"/>
    <property type="match status" value="1"/>
</dbReference>
<name>A0A023EIY4_AEDAL</name>
<keyword evidence="1" id="KW-0732">Signal</keyword>
<dbReference type="EMBL" id="GAPW01004969">
    <property type="protein sequence ID" value="JAC08629.1"/>
    <property type="molecule type" value="mRNA"/>
</dbReference>
<dbReference type="Pfam" id="PF00059">
    <property type="entry name" value="Lectin_C"/>
    <property type="match status" value="1"/>
</dbReference>
<proteinExistence type="evidence at transcript level"/>
<dbReference type="PROSITE" id="PS50041">
    <property type="entry name" value="C_TYPE_LECTIN_2"/>
    <property type="match status" value="1"/>
</dbReference>
<feature type="chain" id="PRO_5001514677" evidence="1">
    <location>
        <begin position="28"/>
        <end position="177"/>
    </location>
</feature>
<dbReference type="SMART" id="SM00034">
    <property type="entry name" value="CLECT"/>
    <property type="match status" value="1"/>
</dbReference>
<feature type="non-terminal residue" evidence="3">
    <location>
        <position position="1"/>
    </location>
</feature>
<dbReference type="CDD" id="cd00037">
    <property type="entry name" value="CLECT"/>
    <property type="match status" value="1"/>
</dbReference>
<dbReference type="VEuPathDB" id="VectorBase:AALFPA_049793"/>
<feature type="domain" description="C-type lectin" evidence="2">
    <location>
        <begin position="42"/>
        <end position="164"/>
    </location>
</feature>
<reference evidence="3" key="1">
    <citation type="journal article" date="2014" name="PLoS Negl. Trop. Dis.">
        <title>Identification and characterization of seminal fluid proteins in the Asian tiger mosquito, Aedes albopictus.</title>
        <authorList>
            <person name="Boes K.E."/>
            <person name="Ribeiro J.M."/>
            <person name="Wong A."/>
            <person name="Harrington L.C."/>
            <person name="Wolfner M.F."/>
            <person name="Sirot L.K."/>
        </authorList>
    </citation>
    <scope>NUCLEOTIDE SEQUENCE</scope>
    <source>
        <tissue evidence="3">Reproductive organs</tissue>
    </source>
</reference>
<accession>A0A023EIY4</accession>